<feature type="non-terminal residue" evidence="1">
    <location>
        <position position="70"/>
    </location>
</feature>
<evidence type="ECO:0000313" key="1">
    <source>
        <dbReference type="EMBL" id="CAH2226801.1"/>
    </source>
</evidence>
<name>A0A8S4R1Y2_9NEOP</name>
<evidence type="ECO:0000313" key="2">
    <source>
        <dbReference type="Proteomes" id="UP000838756"/>
    </source>
</evidence>
<proteinExistence type="predicted"/>
<dbReference type="EMBL" id="CAKXAJ010022066">
    <property type="protein sequence ID" value="CAH2226801.1"/>
    <property type="molecule type" value="Genomic_DNA"/>
</dbReference>
<organism evidence="1 2">
    <name type="scientific">Pararge aegeria aegeria</name>
    <dbReference type="NCBI Taxonomy" id="348720"/>
    <lineage>
        <taxon>Eukaryota</taxon>
        <taxon>Metazoa</taxon>
        <taxon>Ecdysozoa</taxon>
        <taxon>Arthropoda</taxon>
        <taxon>Hexapoda</taxon>
        <taxon>Insecta</taxon>
        <taxon>Pterygota</taxon>
        <taxon>Neoptera</taxon>
        <taxon>Endopterygota</taxon>
        <taxon>Lepidoptera</taxon>
        <taxon>Glossata</taxon>
        <taxon>Ditrysia</taxon>
        <taxon>Papilionoidea</taxon>
        <taxon>Nymphalidae</taxon>
        <taxon>Satyrinae</taxon>
        <taxon>Satyrini</taxon>
        <taxon>Parargina</taxon>
        <taxon>Pararge</taxon>
    </lineage>
</organism>
<sequence>MQSIVNGSHGWRARPGDCSGDCAIIRQGSVDSGIAVEGHDTRDIFTLDSEDDISELEDFQDACDYIEALD</sequence>
<accession>A0A8S4R1Y2</accession>
<gene>
    <name evidence="1" type="primary">jg13493</name>
    <name evidence="1" type="ORF">PAEG_LOCUS7493</name>
</gene>
<comment type="caution">
    <text evidence="1">The sequence shown here is derived from an EMBL/GenBank/DDBJ whole genome shotgun (WGS) entry which is preliminary data.</text>
</comment>
<reference evidence="1" key="1">
    <citation type="submission" date="2022-03" db="EMBL/GenBank/DDBJ databases">
        <authorList>
            <person name="Lindestad O."/>
        </authorList>
    </citation>
    <scope>NUCLEOTIDE SEQUENCE</scope>
</reference>
<protein>
    <submittedName>
        <fullName evidence="1">Jg13493 protein</fullName>
    </submittedName>
</protein>
<keyword evidence="2" id="KW-1185">Reference proteome</keyword>
<dbReference type="AlphaFoldDB" id="A0A8S4R1Y2"/>
<dbReference type="Proteomes" id="UP000838756">
    <property type="component" value="Unassembled WGS sequence"/>
</dbReference>